<evidence type="ECO:0000256" key="5">
    <source>
        <dbReference type="ARBA" id="ARBA00023098"/>
    </source>
</evidence>
<evidence type="ECO:0000256" key="4">
    <source>
        <dbReference type="ARBA" id="ARBA00022679"/>
    </source>
</evidence>
<dbReference type="GO" id="GO:0008654">
    <property type="term" value="P:phospholipid biosynthetic process"/>
    <property type="evidence" value="ECO:0007669"/>
    <property type="project" value="UniProtKB-KW"/>
</dbReference>
<dbReference type="AlphaFoldDB" id="A0A0U9HUX8"/>
<comment type="catalytic activity">
    <reaction evidence="1 10">
        <text>a fatty acyl-[ACP] + phosphate = an acyl phosphate + holo-[ACP]</text>
        <dbReference type="Rhea" id="RHEA:42292"/>
        <dbReference type="Rhea" id="RHEA-COMP:9685"/>
        <dbReference type="Rhea" id="RHEA-COMP:14125"/>
        <dbReference type="ChEBI" id="CHEBI:43474"/>
        <dbReference type="ChEBI" id="CHEBI:59918"/>
        <dbReference type="ChEBI" id="CHEBI:64479"/>
        <dbReference type="ChEBI" id="CHEBI:138651"/>
        <dbReference type="EC" id="2.3.1.274"/>
    </reaction>
</comment>
<dbReference type="EMBL" id="BCNO01000003">
    <property type="protein sequence ID" value="GAQ95738.1"/>
    <property type="molecule type" value="Genomic_DNA"/>
</dbReference>
<dbReference type="InterPro" id="IPR003664">
    <property type="entry name" value="FA_synthesis"/>
</dbReference>
<evidence type="ECO:0000256" key="8">
    <source>
        <dbReference type="ARBA" id="ARBA00024069"/>
    </source>
</evidence>
<evidence type="ECO:0000256" key="6">
    <source>
        <dbReference type="ARBA" id="ARBA00023209"/>
    </source>
</evidence>
<accession>A0A0U9HUX8</accession>
<dbReference type="OrthoDB" id="9806408at2"/>
<comment type="pathway">
    <text evidence="10">Lipid metabolism; phospholipid metabolism.</text>
</comment>
<dbReference type="RefSeq" id="WP_059177164.1">
    <property type="nucleotide sequence ID" value="NZ_BCNO01000003.1"/>
</dbReference>
<comment type="subunit">
    <text evidence="9 10">Homodimer. Probably interacts with PlsY.</text>
</comment>
<dbReference type="InterPro" id="IPR012281">
    <property type="entry name" value="Phospholipid_synth_PlsX-like"/>
</dbReference>
<evidence type="ECO:0000256" key="1">
    <source>
        <dbReference type="ARBA" id="ARBA00001232"/>
    </source>
</evidence>
<dbReference type="PANTHER" id="PTHR30100:SF1">
    <property type="entry name" value="PHOSPHATE ACYLTRANSFERASE"/>
    <property type="match status" value="1"/>
</dbReference>
<keyword evidence="12" id="KW-1185">Reference proteome</keyword>
<keyword evidence="11" id="KW-0012">Acyltransferase</keyword>
<name>A0A0U9HUX8_9BACT</name>
<comment type="similarity">
    <text evidence="10">Belongs to the PlsX family.</text>
</comment>
<evidence type="ECO:0000256" key="3">
    <source>
        <dbReference type="ARBA" id="ARBA00022516"/>
    </source>
</evidence>
<dbReference type="GO" id="GO:0005737">
    <property type="term" value="C:cytoplasm"/>
    <property type="evidence" value="ECO:0007669"/>
    <property type="project" value="UniProtKB-SubCell"/>
</dbReference>
<dbReference type="STRING" id="86166.TAGGR_3214"/>
<dbReference type="GO" id="GO:0006633">
    <property type="term" value="P:fatty acid biosynthetic process"/>
    <property type="evidence" value="ECO:0007669"/>
    <property type="project" value="UniProtKB-UniRule"/>
</dbReference>
<keyword evidence="3 10" id="KW-0444">Lipid biosynthesis</keyword>
<keyword evidence="7 10" id="KW-1208">Phospholipid metabolism</keyword>
<comment type="caution">
    <text evidence="11">The sequence shown here is derived from an EMBL/GenBank/DDBJ whole genome shotgun (WGS) entry which is preliminary data.</text>
</comment>
<dbReference type="Gene3D" id="3.40.718.10">
    <property type="entry name" value="Isopropylmalate Dehydrogenase"/>
    <property type="match status" value="1"/>
</dbReference>
<dbReference type="NCBIfam" id="TIGR00182">
    <property type="entry name" value="plsX"/>
    <property type="match status" value="1"/>
</dbReference>
<dbReference type="Proteomes" id="UP000054976">
    <property type="component" value="Unassembled WGS sequence"/>
</dbReference>
<dbReference type="HAMAP" id="MF_00019">
    <property type="entry name" value="PlsX"/>
    <property type="match status" value="1"/>
</dbReference>
<comment type="subcellular location">
    <subcellularLocation>
        <location evidence="10">Cytoplasm</location>
    </subcellularLocation>
    <text evidence="10">Associated with the membrane possibly through PlsY.</text>
</comment>
<evidence type="ECO:0000313" key="11">
    <source>
        <dbReference type="EMBL" id="GAQ95738.1"/>
    </source>
</evidence>
<evidence type="ECO:0000256" key="7">
    <source>
        <dbReference type="ARBA" id="ARBA00023264"/>
    </source>
</evidence>
<evidence type="ECO:0000313" key="12">
    <source>
        <dbReference type="Proteomes" id="UP000054976"/>
    </source>
</evidence>
<sequence length="345" mass="37308">MLKIALDAMGGDFAPEVNILGAIEAVSDSEIEVILVGDEKKINEFLKEKKDFKGKVSVLNAEDQILMDENVSTAIRRKNTSMRKAIELVKEGKANAVLSAGNSGAMMALSFLLLGKLPNVDRPAIATVMPCLKGHFILLDAGANVDCKAEHLVQFAYMGDAYHKALFNSSNPRVALLSIGEEGTKGNEATKEAFRILKDSNLNFIGNIEGKDIFFGSADVVVCDGFVGNIVLKVGEGLAEALMKMLKREIADVITGRLGYIMIKPAIKSFRKKVDYSEYGGALLLGINGTSIICHGRSSAKAIKNAIKVAAEMAKKEIYRRISESLQNTEEMNESQNSINGLLCS</sequence>
<proteinExistence type="inferred from homology"/>
<keyword evidence="5 10" id="KW-0443">Lipid metabolism</keyword>
<evidence type="ECO:0000256" key="2">
    <source>
        <dbReference type="ARBA" id="ARBA00022490"/>
    </source>
</evidence>
<dbReference type="GO" id="GO:0043811">
    <property type="term" value="F:phosphate:acyl-[acyl carrier protein] acyltransferase activity"/>
    <property type="evidence" value="ECO:0007669"/>
    <property type="project" value="UniProtKB-UniRule"/>
</dbReference>
<dbReference type="EC" id="2.3.1.274" evidence="8 10"/>
<dbReference type="SUPFAM" id="SSF53659">
    <property type="entry name" value="Isocitrate/Isopropylmalate dehydrogenase-like"/>
    <property type="match status" value="1"/>
</dbReference>
<dbReference type="PIRSF" id="PIRSF002465">
    <property type="entry name" value="Phsphlp_syn_PlsX"/>
    <property type="match status" value="1"/>
</dbReference>
<protein>
    <recommendedName>
        <fullName evidence="8 10">Phosphate acyltransferase</fullName>
        <ecNumber evidence="8 10">2.3.1.274</ecNumber>
    </recommendedName>
    <alternativeName>
        <fullName evidence="10">Acyl-ACP phosphotransacylase</fullName>
    </alternativeName>
    <alternativeName>
        <fullName evidence="10">Acyl-[acyl-carrier-protein]--phosphate acyltransferase</fullName>
    </alternativeName>
    <alternativeName>
        <fullName evidence="10">Phosphate-acyl-ACP acyltransferase</fullName>
    </alternativeName>
</protein>
<comment type="function">
    <text evidence="10">Catalyzes the reversible formation of acyl-phosphate (acyl-PO(4)) from acyl-[acyl-carrier-protein] (acyl-ACP). This enzyme utilizes acyl-ACP as fatty acyl donor, but not acyl-CoA.</text>
</comment>
<gene>
    <name evidence="10" type="primary">plsX</name>
    <name evidence="11" type="ORF">TAGGR_3214</name>
</gene>
<dbReference type="UniPathway" id="UPA00085"/>
<organism evidence="11 12">
    <name type="scientific">Thermodesulfovibrio aggregans</name>
    <dbReference type="NCBI Taxonomy" id="86166"/>
    <lineage>
        <taxon>Bacteria</taxon>
        <taxon>Pseudomonadati</taxon>
        <taxon>Nitrospirota</taxon>
        <taxon>Thermodesulfovibrionia</taxon>
        <taxon>Thermodesulfovibrionales</taxon>
        <taxon>Thermodesulfovibrionaceae</taxon>
        <taxon>Thermodesulfovibrio</taxon>
    </lineage>
</organism>
<reference evidence="12" key="1">
    <citation type="submission" date="2016-01" db="EMBL/GenBank/DDBJ databases">
        <title>Draft genome sequence of Thermodesulfovibrio aggregans strain TGE-P1.</title>
        <authorList>
            <person name="Sekiguchi Y."/>
            <person name="Ohashi A."/>
            <person name="Matsuura N."/>
            <person name="Tourlousse M.D."/>
        </authorList>
    </citation>
    <scope>NUCLEOTIDE SEQUENCE [LARGE SCALE GENOMIC DNA]</scope>
    <source>
        <strain evidence="12">TGE-P1</strain>
    </source>
</reference>
<keyword evidence="6 10" id="KW-0594">Phospholipid biosynthesis</keyword>
<evidence type="ECO:0000256" key="9">
    <source>
        <dbReference type="ARBA" id="ARBA00046608"/>
    </source>
</evidence>
<evidence type="ECO:0000256" key="10">
    <source>
        <dbReference type="HAMAP-Rule" id="MF_00019"/>
    </source>
</evidence>
<keyword evidence="2 10" id="KW-0963">Cytoplasm</keyword>
<keyword evidence="4 10" id="KW-0808">Transferase</keyword>
<dbReference type="Pfam" id="PF02504">
    <property type="entry name" value="FA_synthesis"/>
    <property type="match status" value="1"/>
</dbReference>
<dbReference type="PANTHER" id="PTHR30100">
    <property type="entry name" value="FATTY ACID/PHOSPHOLIPID SYNTHESIS PROTEIN PLSX"/>
    <property type="match status" value="1"/>
</dbReference>